<dbReference type="Proteomes" id="UP001200537">
    <property type="component" value="Unassembled WGS sequence"/>
</dbReference>
<reference evidence="1" key="1">
    <citation type="submission" date="2022-01" db="EMBL/GenBank/DDBJ databases">
        <title>Collection of gut derived symbiotic bacterial strains cultured from healthy donors.</title>
        <authorList>
            <person name="Lin H."/>
            <person name="Kohout C."/>
            <person name="Waligurski E."/>
            <person name="Pamer E.G."/>
        </authorList>
    </citation>
    <scope>NUCLEOTIDE SEQUENCE</scope>
    <source>
        <strain evidence="1">DFI.7.46</strain>
    </source>
</reference>
<name>A0AAJ1BAZ8_9ACTO</name>
<organism evidence="1 2">
    <name type="scientific">Varibaculum cambriense</name>
    <dbReference type="NCBI Taxonomy" id="184870"/>
    <lineage>
        <taxon>Bacteria</taxon>
        <taxon>Bacillati</taxon>
        <taxon>Actinomycetota</taxon>
        <taxon>Actinomycetes</taxon>
        <taxon>Actinomycetales</taxon>
        <taxon>Actinomycetaceae</taxon>
        <taxon>Varibaculum</taxon>
    </lineage>
</organism>
<sequence>MHNKEWDRTIMVGLLSEKRLSTYLAATDGVLDTAFELYAWNTQLAGAMLSATAMVEVVVRNSIDRTLTAWNATRHGYDDWFALPALDSRAREDVDKARARIERNGSTPNHDKIVAELSFGFWRFLTSRRYHASIWVPALHKAFSFGDSDLRKRQRETARLLGNMNFLRNRAAHLEPIFRRNIARDIAEARCLMRWVDPEALLWFDDTLRLDDVLKVKPTIKPRLIN</sequence>
<dbReference type="EMBL" id="JAKNHJ010000005">
    <property type="protein sequence ID" value="MCG4617509.1"/>
    <property type="molecule type" value="Genomic_DNA"/>
</dbReference>
<gene>
    <name evidence="1" type="ORF">L0M99_03220</name>
</gene>
<comment type="caution">
    <text evidence="1">The sequence shown here is derived from an EMBL/GenBank/DDBJ whole genome shotgun (WGS) entry which is preliminary data.</text>
</comment>
<accession>A0AAJ1BAZ8</accession>
<dbReference type="RefSeq" id="WP_238127740.1">
    <property type="nucleotide sequence ID" value="NZ_JAKNHJ010000005.1"/>
</dbReference>
<evidence type="ECO:0000313" key="2">
    <source>
        <dbReference type="Proteomes" id="UP001200537"/>
    </source>
</evidence>
<evidence type="ECO:0008006" key="3">
    <source>
        <dbReference type="Google" id="ProtNLM"/>
    </source>
</evidence>
<evidence type="ECO:0000313" key="1">
    <source>
        <dbReference type="EMBL" id="MCG4617509.1"/>
    </source>
</evidence>
<proteinExistence type="predicted"/>
<dbReference type="AlphaFoldDB" id="A0AAJ1BAZ8"/>
<protein>
    <recommendedName>
        <fullName evidence="3">Abi-like protein</fullName>
    </recommendedName>
</protein>